<reference evidence="6" key="1">
    <citation type="submission" date="2020-05" db="EMBL/GenBank/DDBJ databases">
        <authorList>
            <person name="Chiriac C."/>
            <person name="Salcher M."/>
            <person name="Ghai R."/>
            <person name="Kavagutti S V."/>
        </authorList>
    </citation>
    <scope>NUCLEOTIDE SEQUENCE</scope>
</reference>
<dbReference type="PANTHER" id="PTHR13794">
    <property type="entry name" value="ENOLASE SUPERFAMILY, MANDELATE RACEMASE"/>
    <property type="match status" value="1"/>
</dbReference>
<dbReference type="GO" id="GO:0050023">
    <property type="term" value="F:L-fuconate dehydratase activity"/>
    <property type="evidence" value="ECO:0007669"/>
    <property type="project" value="InterPro"/>
</dbReference>
<keyword evidence="2" id="KW-0479">Metal-binding</keyword>
<evidence type="ECO:0000256" key="3">
    <source>
        <dbReference type="ARBA" id="ARBA00022842"/>
    </source>
</evidence>
<evidence type="ECO:0000256" key="4">
    <source>
        <dbReference type="ARBA" id="ARBA00023239"/>
    </source>
</evidence>
<dbReference type="InterPro" id="IPR036849">
    <property type="entry name" value="Enolase-like_C_sf"/>
</dbReference>
<dbReference type="Pfam" id="PF13378">
    <property type="entry name" value="MR_MLE_C"/>
    <property type="match status" value="1"/>
</dbReference>
<organism evidence="6">
    <name type="scientific">freshwater metagenome</name>
    <dbReference type="NCBI Taxonomy" id="449393"/>
    <lineage>
        <taxon>unclassified sequences</taxon>
        <taxon>metagenomes</taxon>
        <taxon>ecological metagenomes</taxon>
    </lineage>
</organism>
<dbReference type="SFLD" id="SFLDF00111">
    <property type="entry name" value="L-fuconate_dehydratase"/>
    <property type="match status" value="1"/>
</dbReference>
<comment type="cofactor">
    <cofactor evidence="1">
        <name>Mg(2+)</name>
        <dbReference type="ChEBI" id="CHEBI:18420"/>
    </cofactor>
</comment>
<feature type="domain" description="Mandelate racemase/muconate lactonizing enzyme C-terminal" evidence="5">
    <location>
        <begin position="198"/>
        <end position="294"/>
    </location>
</feature>
<gene>
    <name evidence="6" type="ORF">UFOPK1755_00642</name>
</gene>
<dbReference type="SFLD" id="SFLDG00179">
    <property type="entry name" value="mandelate_racemase"/>
    <property type="match status" value="1"/>
</dbReference>
<dbReference type="SUPFAM" id="SSF51604">
    <property type="entry name" value="Enolase C-terminal domain-like"/>
    <property type="match status" value="1"/>
</dbReference>
<dbReference type="SMART" id="SM00922">
    <property type="entry name" value="MR_MLE"/>
    <property type="match status" value="1"/>
</dbReference>
<dbReference type="InterPro" id="IPR029017">
    <property type="entry name" value="Enolase-like_N"/>
</dbReference>
<sequence>MTKIVGIESFDVRFPTSKMLDGSDAMNQDPDYSAAYLRITTDKAGLHGDSLVFTIGRGNDVQIAAINMLTAKVQGLTVEDAFARIGQIARDLSGDSQIRWLGPDYGVFHMAAGAVLNALWDLFAKAKGVPLWKLLADMTPEQIVDAIDFRYITDALTREEALDILHRMNSNKAANEEILRTQGVPAYTTSPGWLGYTDEKMLDLTKKAMDDGFKLIKYKCGKSIADDQRRLGKVRELVGPNFKIAIDANQVWDVDVAITWINALKDYKLHWVEEPTSPSDVIGHAKIASAVAPTQIATGEMASSRIIFKQLLQAKGFSVMQIDATRVAGVNENLANILMAAKFGVPVCPHAGGVGLCEMVQHLAMWDAVAVSGHHSSRVVEFVDHLHQHFLEPVSVKGGYYLAPQLPGAGAEMHQASIDEFTFPSGSYWKNEANS</sequence>
<protein>
    <submittedName>
        <fullName evidence="6">Unannotated protein</fullName>
    </submittedName>
</protein>
<dbReference type="PANTHER" id="PTHR13794:SF58">
    <property type="entry name" value="MITOCHONDRIAL ENOLASE SUPERFAMILY MEMBER 1"/>
    <property type="match status" value="1"/>
</dbReference>
<dbReference type="EMBL" id="CAEZTX010000053">
    <property type="protein sequence ID" value="CAB4582958.1"/>
    <property type="molecule type" value="Genomic_DNA"/>
</dbReference>
<name>A0A6J6FEI9_9ZZZZ</name>
<evidence type="ECO:0000313" key="6">
    <source>
        <dbReference type="EMBL" id="CAB4582958.1"/>
    </source>
</evidence>
<dbReference type="InterPro" id="IPR013342">
    <property type="entry name" value="Mandelate_racemase_C"/>
</dbReference>
<accession>A0A6J6FEI9</accession>
<dbReference type="SUPFAM" id="SSF54826">
    <property type="entry name" value="Enolase N-terminal domain-like"/>
    <property type="match status" value="1"/>
</dbReference>
<keyword evidence="4" id="KW-0456">Lyase</keyword>
<dbReference type="GO" id="GO:0000287">
    <property type="term" value="F:magnesium ion binding"/>
    <property type="evidence" value="ECO:0007669"/>
    <property type="project" value="TreeGrafter"/>
</dbReference>
<dbReference type="InterPro" id="IPR034610">
    <property type="entry name" value="L-fuconate_dehydratase"/>
</dbReference>
<keyword evidence="3" id="KW-0460">Magnesium</keyword>
<evidence type="ECO:0000256" key="2">
    <source>
        <dbReference type="ARBA" id="ARBA00022723"/>
    </source>
</evidence>
<dbReference type="GO" id="GO:0016052">
    <property type="term" value="P:carbohydrate catabolic process"/>
    <property type="evidence" value="ECO:0007669"/>
    <property type="project" value="InterPro"/>
</dbReference>
<dbReference type="Gene3D" id="3.30.390.10">
    <property type="entry name" value="Enolase-like, N-terminal domain"/>
    <property type="match status" value="1"/>
</dbReference>
<dbReference type="Gene3D" id="3.20.20.120">
    <property type="entry name" value="Enolase-like C-terminal domain"/>
    <property type="match status" value="1"/>
</dbReference>
<dbReference type="SFLD" id="SFLDS00001">
    <property type="entry name" value="Enolase"/>
    <property type="match status" value="1"/>
</dbReference>
<dbReference type="AlphaFoldDB" id="A0A6J6FEI9"/>
<dbReference type="InterPro" id="IPR018110">
    <property type="entry name" value="Mandel_Rmase/mucon_lact_enz_CS"/>
</dbReference>
<evidence type="ECO:0000259" key="5">
    <source>
        <dbReference type="SMART" id="SM00922"/>
    </source>
</evidence>
<dbReference type="GO" id="GO:0009063">
    <property type="term" value="P:amino acid catabolic process"/>
    <property type="evidence" value="ECO:0007669"/>
    <property type="project" value="InterPro"/>
</dbReference>
<proteinExistence type="predicted"/>
<evidence type="ECO:0000256" key="1">
    <source>
        <dbReference type="ARBA" id="ARBA00001946"/>
    </source>
</evidence>
<dbReference type="PROSITE" id="PS00909">
    <property type="entry name" value="MR_MLE_2"/>
    <property type="match status" value="1"/>
</dbReference>
<dbReference type="InterPro" id="IPR046945">
    <property type="entry name" value="RHMD-like"/>
</dbReference>
<dbReference type="InterPro" id="IPR029065">
    <property type="entry name" value="Enolase_C-like"/>
</dbReference>